<dbReference type="Gene3D" id="3.60.21.10">
    <property type="match status" value="1"/>
</dbReference>
<dbReference type="SUPFAM" id="SSF56300">
    <property type="entry name" value="Metallo-dependent phosphatases"/>
    <property type="match status" value="1"/>
</dbReference>
<organism evidence="4">
    <name type="scientific">Anisakis simplex</name>
    <name type="common">Herring worm</name>
    <dbReference type="NCBI Taxonomy" id="6269"/>
    <lineage>
        <taxon>Eukaryota</taxon>
        <taxon>Metazoa</taxon>
        <taxon>Ecdysozoa</taxon>
        <taxon>Nematoda</taxon>
        <taxon>Chromadorea</taxon>
        <taxon>Rhabditida</taxon>
        <taxon>Spirurina</taxon>
        <taxon>Ascaridomorpha</taxon>
        <taxon>Ascaridoidea</taxon>
        <taxon>Anisakidae</taxon>
        <taxon>Anisakis</taxon>
        <taxon>Anisakis simplex complex</taxon>
    </lineage>
</organism>
<reference evidence="2 3" key="2">
    <citation type="submission" date="2018-11" db="EMBL/GenBank/DDBJ databases">
        <authorList>
            <consortium name="Pathogen Informatics"/>
        </authorList>
    </citation>
    <scope>NUCLEOTIDE SEQUENCE [LARGE SCALE GENOMIC DNA]</scope>
</reference>
<dbReference type="Proteomes" id="UP000267096">
    <property type="component" value="Unassembled WGS sequence"/>
</dbReference>
<keyword evidence="3" id="KW-1185">Reference proteome</keyword>
<dbReference type="InterPro" id="IPR051693">
    <property type="entry name" value="UPF0046_metallophosphoest"/>
</dbReference>
<proteinExistence type="predicted"/>
<protein>
    <submittedName>
        <fullName evidence="4">UPF0046 protein (inferred by orthology to a C. elegans protein)</fullName>
    </submittedName>
</protein>
<evidence type="ECO:0000313" key="4">
    <source>
        <dbReference type="WBParaSite" id="ASIM_0001015801-mRNA-1"/>
    </source>
</evidence>
<evidence type="ECO:0000256" key="1">
    <source>
        <dbReference type="SAM" id="MobiDB-lite"/>
    </source>
</evidence>
<dbReference type="PANTHER" id="PTHR12905">
    <property type="entry name" value="METALLOPHOSPHOESTERASE"/>
    <property type="match status" value="1"/>
</dbReference>
<dbReference type="PANTHER" id="PTHR12905:SF0">
    <property type="entry name" value="CALCINEURIN-LIKE PHOSPHOESTERASE DOMAIN-CONTAINING PROTEIN"/>
    <property type="match status" value="1"/>
</dbReference>
<dbReference type="OrthoDB" id="630188at2759"/>
<sequence length="553" mass="62222">MELSSVPCGNTRSCDDVAAEAHHSMDIVTRGSTPPRSRSTVLNTKLIPAIRNNLINQFDLICSISLPNIRRSRSTPPGSGRNCEAASPTLRASQDSSSSSIRMHRTNRNAVARSMKSSRINAWNVVYDQPKPDPYRYFRRFHRSPEYSRELIQLINFAFFVERWKSYTEAFNAAYPMYKMTNSEDSRYYFFFYSHFAAGSNQLNLSKSTVIMPFATPTPNQRRFSTSTSSSKMTREGSFSSTVGSFDLAGEYRGSATLLGRIFRFELSKPKQRRMSTPLSIYPHQYTEDPTVAWEMLKPKRPVKNVRQMKLDSPMKADHVRFVCVACTHGVALDPAFVPPGDILIVAGDFTSCGLPKEIKMFNENMGKDIGEAKETALKQALSAALSSAKVNNPKSLLTNVIYLQDSMVELFGIRIYGTPWQPKMDNWAFNLPRGQTLLTKWNQIPTGVDVLITHTPPLGHGDTLSTGSRAGCVELLNSVVKRIRPKYHVFGHVHEGYGCTSDGYTKFINCCLMNENLEMTNTPVIFDIPVNAETKAHFLQNSKKLMKKLTHK</sequence>
<dbReference type="EMBL" id="UYRR01030975">
    <property type="protein sequence ID" value="VDK41985.1"/>
    <property type="molecule type" value="Genomic_DNA"/>
</dbReference>
<dbReference type="AlphaFoldDB" id="A0A0M3JR25"/>
<dbReference type="CDD" id="cd07379">
    <property type="entry name" value="MPP_239FB"/>
    <property type="match status" value="1"/>
</dbReference>
<reference evidence="4" key="1">
    <citation type="submission" date="2016-04" db="UniProtKB">
        <authorList>
            <consortium name="WormBaseParasite"/>
        </authorList>
    </citation>
    <scope>IDENTIFICATION</scope>
</reference>
<dbReference type="InterPro" id="IPR029052">
    <property type="entry name" value="Metallo-depent_PP-like"/>
</dbReference>
<name>A0A0M3JR25_ANISI</name>
<dbReference type="WBParaSite" id="ASIM_0001015801-mRNA-1">
    <property type="protein sequence ID" value="ASIM_0001015801-mRNA-1"/>
    <property type="gene ID" value="ASIM_0001015801"/>
</dbReference>
<gene>
    <name evidence="2" type="ORF">ASIM_LOCUS9889</name>
</gene>
<accession>A0A0M3JR25</accession>
<evidence type="ECO:0000313" key="3">
    <source>
        <dbReference type="Proteomes" id="UP000267096"/>
    </source>
</evidence>
<feature type="region of interest" description="Disordered" evidence="1">
    <location>
        <begin position="71"/>
        <end position="103"/>
    </location>
</feature>
<evidence type="ECO:0000313" key="2">
    <source>
        <dbReference type="EMBL" id="VDK41985.1"/>
    </source>
</evidence>